<evidence type="ECO:0000313" key="8">
    <source>
        <dbReference type="Proteomes" id="UP000053617"/>
    </source>
</evidence>
<keyword evidence="8" id="KW-1185">Reference proteome</keyword>
<feature type="region of interest" description="Disordered" evidence="6">
    <location>
        <begin position="31"/>
        <end position="52"/>
    </location>
</feature>
<gene>
    <name evidence="7" type="ORF">Z518_08726</name>
</gene>
<evidence type="ECO:0000256" key="6">
    <source>
        <dbReference type="SAM" id="MobiDB-lite"/>
    </source>
</evidence>
<proteinExistence type="predicted"/>
<dbReference type="OrthoDB" id="3163292at2759"/>
<keyword evidence="3" id="KW-0238">DNA-binding</keyword>
<dbReference type="PANTHER" id="PTHR31845">
    <property type="entry name" value="FINGER DOMAIN PROTEIN, PUTATIVE-RELATED"/>
    <property type="match status" value="1"/>
</dbReference>
<dbReference type="GO" id="GO:0005634">
    <property type="term" value="C:nucleus"/>
    <property type="evidence" value="ECO:0007669"/>
    <property type="project" value="UniProtKB-SubCell"/>
</dbReference>
<dbReference type="GeneID" id="25296797"/>
<reference evidence="7 8" key="1">
    <citation type="submission" date="2015-01" db="EMBL/GenBank/DDBJ databases">
        <title>The Genome Sequence of Rhinocladiella mackenzie CBS 650.93.</title>
        <authorList>
            <consortium name="The Broad Institute Genomics Platform"/>
            <person name="Cuomo C."/>
            <person name="de Hoog S."/>
            <person name="Gorbushina A."/>
            <person name="Stielow B."/>
            <person name="Teixiera M."/>
            <person name="Abouelleil A."/>
            <person name="Chapman S.B."/>
            <person name="Priest M."/>
            <person name="Young S.K."/>
            <person name="Wortman J."/>
            <person name="Nusbaum C."/>
            <person name="Birren B."/>
        </authorList>
    </citation>
    <scope>NUCLEOTIDE SEQUENCE [LARGE SCALE GENOMIC DNA]</scope>
    <source>
        <strain evidence="7 8">CBS 650.93</strain>
    </source>
</reference>
<dbReference type="HOGENOM" id="CLU_011455_2_1_1"/>
<dbReference type="AlphaFoldDB" id="A0A0D2IA89"/>
<dbReference type="STRING" id="1442369.A0A0D2IA89"/>
<dbReference type="GO" id="GO:0000981">
    <property type="term" value="F:DNA-binding transcription factor activity, RNA polymerase II-specific"/>
    <property type="evidence" value="ECO:0007669"/>
    <property type="project" value="TreeGrafter"/>
</dbReference>
<dbReference type="VEuPathDB" id="FungiDB:Z518_08726"/>
<dbReference type="PANTHER" id="PTHR31845:SF21">
    <property type="entry name" value="REGULATORY PROTEIN LEU3"/>
    <property type="match status" value="1"/>
</dbReference>
<dbReference type="RefSeq" id="XP_013269920.1">
    <property type="nucleotide sequence ID" value="XM_013414466.1"/>
</dbReference>
<protein>
    <submittedName>
        <fullName evidence="7">Rhinocladiella mackenziei CBS 650.93 unplaced genomic scaffold supercont1.6, whole genome shotgun sequence</fullName>
    </submittedName>
</protein>
<dbReference type="GO" id="GO:0000976">
    <property type="term" value="F:transcription cis-regulatory region binding"/>
    <property type="evidence" value="ECO:0007669"/>
    <property type="project" value="TreeGrafter"/>
</dbReference>
<dbReference type="InterPro" id="IPR051089">
    <property type="entry name" value="prtT"/>
</dbReference>
<keyword evidence="4" id="KW-0804">Transcription</keyword>
<evidence type="ECO:0000256" key="4">
    <source>
        <dbReference type="ARBA" id="ARBA00023163"/>
    </source>
</evidence>
<dbReference type="EMBL" id="KN847480">
    <property type="protein sequence ID" value="KIX02784.1"/>
    <property type="molecule type" value="Genomic_DNA"/>
</dbReference>
<sequence length="481" mass="53519">MHRFQSLSKSETPHVELDLLKQQVESNIREQNGQPHISASQNSSFNLGDSGTGMTYTGTAPVSILPAGDRQSRNVPQMIAAPSSEPATNVCSSACSTQAQSIQELNVDAQDIDECFALVVELAKSAIFSTERILPTIQALIILCTWQMPIDTPSKDITPTLAGAMIQMATNIGLHVYGTVQDFSRVAQPYDRQQRNFRTRLWAICLLTIQRVNNYRGLPPAVLPDTYSHEGYKEDPFEALPTAIRFQRKLNQVQSEAISQIERDALSRRPEDRNVVLPAAVSHALSRLSPLELECPSKLDRYFLRSAVLQISACSLIAPSSAIGDMNLLSMYGDACNLIELAVELDDEKQMSEYGPGVTNMILALAAFIVLRVGKSRVRDALDARRGQKCYFSVINMNEKHSIRSDDVAARATIILPQLWTSQMNIKRPDGTVDNLWLRCRNRFGLSLAFDTLWLWRQRIWRSTSPYEGVEGTCLSTGLDA</sequence>
<name>A0A0D2IA89_9EURO</name>
<evidence type="ECO:0000313" key="7">
    <source>
        <dbReference type="EMBL" id="KIX02784.1"/>
    </source>
</evidence>
<dbReference type="Proteomes" id="UP000053617">
    <property type="component" value="Unassembled WGS sequence"/>
</dbReference>
<evidence type="ECO:0000256" key="5">
    <source>
        <dbReference type="ARBA" id="ARBA00023242"/>
    </source>
</evidence>
<keyword evidence="5" id="KW-0539">Nucleus</keyword>
<evidence type="ECO:0000256" key="3">
    <source>
        <dbReference type="ARBA" id="ARBA00023125"/>
    </source>
</evidence>
<evidence type="ECO:0000256" key="2">
    <source>
        <dbReference type="ARBA" id="ARBA00023015"/>
    </source>
</evidence>
<evidence type="ECO:0000256" key="1">
    <source>
        <dbReference type="ARBA" id="ARBA00004123"/>
    </source>
</evidence>
<keyword evidence="2" id="KW-0805">Transcription regulation</keyword>
<organism evidence="7 8">
    <name type="scientific">Rhinocladiella mackenziei CBS 650.93</name>
    <dbReference type="NCBI Taxonomy" id="1442369"/>
    <lineage>
        <taxon>Eukaryota</taxon>
        <taxon>Fungi</taxon>
        <taxon>Dikarya</taxon>
        <taxon>Ascomycota</taxon>
        <taxon>Pezizomycotina</taxon>
        <taxon>Eurotiomycetes</taxon>
        <taxon>Chaetothyriomycetidae</taxon>
        <taxon>Chaetothyriales</taxon>
        <taxon>Herpotrichiellaceae</taxon>
        <taxon>Rhinocladiella</taxon>
    </lineage>
</organism>
<dbReference type="CDD" id="cd12148">
    <property type="entry name" value="fungal_TF_MHR"/>
    <property type="match status" value="1"/>
</dbReference>
<comment type="subcellular location">
    <subcellularLocation>
        <location evidence="1">Nucleus</location>
    </subcellularLocation>
</comment>
<accession>A0A0D2IA89</accession>